<dbReference type="Gene3D" id="1.10.10.10">
    <property type="entry name" value="Winged helix-like DNA-binding domain superfamily/Winged helix DNA-binding domain"/>
    <property type="match status" value="1"/>
</dbReference>
<dbReference type="EMBL" id="CAADAN010000021">
    <property type="protein sequence ID" value="VFD36172.1"/>
    <property type="molecule type" value="Genomic_DNA"/>
</dbReference>
<proteinExistence type="predicted"/>
<organism evidence="1 2">
    <name type="scientific">Clostridioides difficile</name>
    <name type="common">Peptoclostridium difficile</name>
    <dbReference type="NCBI Taxonomy" id="1496"/>
    <lineage>
        <taxon>Bacteria</taxon>
        <taxon>Bacillati</taxon>
        <taxon>Bacillota</taxon>
        <taxon>Clostridia</taxon>
        <taxon>Peptostreptococcales</taxon>
        <taxon>Peptostreptococcaceae</taxon>
        <taxon>Clostridioides</taxon>
    </lineage>
</organism>
<comment type="caution">
    <text evidence="1">The sequence shown here is derived from an EMBL/GenBank/DDBJ whole genome shotgun (WGS) entry which is preliminary data.</text>
</comment>
<dbReference type="InterPro" id="IPR036388">
    <property type="entry name" value="WH-like_DNA-bd_sf"/>
</dbReference>
<dbReference type="RefSeq" id="WP_009899661.1">
    <property type="nucleotide sequence ID" value="NZ_BDSN01000033.1"/>
</dbReference>
<sequence length="243" mass="28038">MDLLKDARKREWFWLENDLVDREDLGIYEKMIYIVLARYSDNESCCFPSYKTIALKCGCSERQAKSVVKILENKGLIKKENRIKSNSNEKESNIYFVLTAKLGGEYDAQQVVNMMHNPSAPHALPVVHEVHSKKTYNKKTYIKSNTTPQNEPKTDYLDLSFLDLDIEKVKLTKDEYDKLISKFGKKYIHDKIVSLENYIVNGKGSRYKSHYRALLTWGNADTSKGILQPVTKAKNPLSGFKEL</sequence>
<dbReference type="Pfam" id="PF13730">
    <property type="entry name" value="HTH_36"/>
    <property type="match status" value="1"/>
</dbReference>
<gene>
    <name evidence="1" type="ORF">SAMEA1402399_03875</name>
</gene>
<evidence type="ECO:0000313" key="1">
    <source>
        <dbReference type="EMBL" id="VFD36172.1"/>
    </source>
</evidence>
<evidence type="ECO:0000313" key="2">
    <source>
        <dbReference type="Proteomes" id="UP000411588"/>
    </source>
</evidence>
<dbReference type="AlphaFoldDB" id="A0AB74QGZ3"/>
<reference evidence="1 2" key="1">
    <citation type="submission" date="2019-02" db="EMBL/GenBank/DDBJ databases">
        <authorList>
            <consortium name="Pathogen Informatics"/>
        </authorList>
    </citation>
    <scope>NUCLEOTIDE SEQUENCE [LARGE SCALE GENOMIC DNA]</scope>
    <source>
        <strain evidence="2">clo34</strain>
    </source>
</reference>
<accession>A0AB74QGZ3</accession>
<name>A0AB74QGZ3_CLODI</name>
<protein>
    <submittedName>
        <fullName evidence="1">Phage replication initiation protein</fullName>
    </submittedName>
</protein>
<dbReference type="Proteomes" id="UP000411588">
    <property type="component" value="Unassembled WGS sequence"/>
</dbReference>